<gene>
    <name evidence="3" type="ORF">A3F84_23385</name>
</gene>
<accession>A0A1F6CT44</accession>
<organism evidence="3 4">
    <name type="scientific">Handelsmanbacteria sp. (strain RIFCSPLOWO2_12_FULL_64_10)</name>
    <dbReference type="NCBI Taxonomy" id="1817868"/>
    <lineage>
        <taxon>Bacteria</taxon>
        <taxon>Candidatus Handelsmaniibacteriota</taxon>
    </lineage>
</organism>
<dbReference type="PANTHER" id="PTHR43401:SF2">
    <property type="entry name" value="L-THREONINE 3-DEHYDROGENASE"/>
    <property type="match status" value="1"/>
</dbReference>
<feature type="domain" description="Alcohol dehydrogenase-like C-terminal" evidence="2">
    <location>
        <begin position="31"/>
        <end position="157"/>
    </location>
</feature>
<dbReference type="Pfam" id="PF00107">
    <property type="entry name" value="ADH_zinc_N"/>
    <property type="match status" value="1"/>
</dbReference>
<sequence length="196" mass="20673">MMGDGVGTPYHALKRVGARAGEVIGVFGLGPVGLGAVNVARFMGAKVVGVDINPLRLGLARELGADHALNANDPNFQRDLGALTGGEGLDRTLDTGNVEATANLALDAVRRGGSVAFVGEKGSATIRPSAQFIRKEITTVGNWYHEWGEYDEMVAMIRAGFVPERTVTHRFPVSEGPEAFRLFAAGQTGKVVLVAE</sequence>
<proteinExistence type="predicted"/>
<dbReference type="GO" id="GO:0016491">
    <property type="term" value="F:oxidoreductase activity"/>
    <property type="evidence" value="ECO:0007669"/>
    <property type="project" value="UniProtKB-KW"/>
</dbReference>
<protein>
    <recommendedName>
        <fullName evidence="2">Alcohol dehydrogenase-like C-terminal domain-containing protein</fullName>
    </recommendedName>
</protein>
<comment type="caution">
    <text evidence="3">The sequence shown here is derived from an EMBL/GenBank/DDBJ whole genome shotgun (WGS) entry which is preliminary data.</text>
</comment>
<dbReference type="EMBL" id="MFKF01000145">
    <property type="protein sequence ID" value="OGG52305.1"/>
    <property type="molecule type" value="Genomic_DNA"/>
</dbReference>
<evidence type="ECO:0000256" key="1">
    <source>
        <dbReference type="ARBA" id="ARBA00023002"/>
    </source>
</evidence>
<name>A0A1F6CT44_HANXR</name>
<keyword evidence="1" id="KW-0560">Oxidoreductase</keyword>
<evidence type="ECO:0000259" key="2">
    <source>
        <dbReference type="Pfam" id="PF00107"/>
    </source>
</evidence>
<dbReference type="SUPFAM" id="SSF51735">
    <property type="entry name" value="NAD(P)-binding Rossmann-fold domains"/>
    <property type="match status" value="1"/>
</dbReference>
<dbReference type="InterPro" id="IPR036291">
    <property type="entry name" value="NAD(P)-bd_dom_sf"/>
</dbReference>
<dbReference type="InterPro" id="IPR013149">
    <property type="entry name" value="ADH-like_C"/>
</dbReference>
<dbReference type="Gene3D" id="3.90.180.10">
    <property type="entry name" value="Medium-chain alcohol dehydrogenases, catalytic domain"/>
    <property type="match status" value="1"/>
</dbReference>
<evidence type="ECO:0000313" key="4">
    <source>
        <dbReference type="Proteomes" id="UP000178606"/>
    </source>
</evidence>
<dbReference type="InterPro" id="IPR050129">
    <property type="entry name" value="Zn_alcohol_dh"/>
</dbReference>
<dbReference type="Proteomes" id="UP000178606">
    <property type="component" value="Unassembled WGS sequence"/>
</dbReference>
<dbReference type="AlphaFoldDB" id="A0A1F6CT44"/>
<dbReference type="PANTHER" id="PTHR43401">
    <property type="entry name" value="L-THREONINE 3-DEHYDROGENASE"/>
    <property type="match status" value="1"/>
</dbReference>
<reference evidence="3 4" key="1">
    <citation type="journal article" date="2016" name="Nat. Commun.">
        <title>Thousands of microbial genomes shed light on interconnected biogeochemical processes in an aquifer system.</title>
        <authorList>
            <person name="Anantharaman K."/>
            <person name="Brown C.T."/>
            <person name="Hug L.A."/>
            <person name="Sharon I."/>
            <person name="Castelle C.J."/>
            <person name="Probst A.J."/>
            <person name="Thomas B.C."/>
            <person name="Singh A."/>
            <person name="Wilkins M.J."/>
            <person name="Karaoz U."/>
            <person name="Brodie E.L."/>
            <person name="Williams K.H."/>
            <person name="Hubbard S.S."/>
            <person name="Banfield J.F."/>
        </authorList>
    </citation>
    <scope>NUCLEOTIDE SEQUENCE [LARGE SCALE GENOMIC DNA]</scope>
    <source>
        <strain evidence="4">RIFCSPLOWO2_12_FULL_64_10</strain>
    </source>
</reference>
<evidence type="ECO:0000313" key="3">
    <source>
        <dbReference type="EMBL" id="OGG52305.1"/>
    </source>
</evidence>